<accession>A0ABX1U3V3</accession>
<name>A0ABX1U3V3_9PROT</name>
<sequence length="47" mass="5240">MLEAGVDIHTIQRLLGHGHVSPTMRYFHLARTRLTGTTSPLELLTPT</sequence>
<keyword evidence="1" id="KW-0233">DNA recombination</keyword>
<reference evidence="3 4" key="1">
    <citation type="submission" date="2019-03" db="EMBL/GenBank/DDBJ databases">
        <title>Metabolic reconstructions from genomes of highly enriched 'Candidatus Accumulibacter' and 'Candidatus Competibacter' bioreactor populations.</title>
        <authorList>
            <person name="Annavajhala M.K."/>
            <person name="Welles L."/>
            <person name="Abbas B."/>
            <person name="Sorokin D."/>
            <person name="Park H."/>
            <person name="Van Loosdrecht M."/>
            <person name="Chandran K."/>
        </authorList>
    </citation>
    <scope>NUCLEOTIDE SEQUENCE [LARGE SCALE GENOMIC DNA]</scope>
    <source>
        <strain evidence="3 4">SBR_S</strain>
    </source>
</reference>
<evidence type="ECO:0000313" key="3">
    <source>
        <dbReference type="EMBL" id="NMQ29872.1"/>
    </source>
</evidence>
<dbReference type="SUPFAM" id="SSF56349">
    <property type="entry name" value="DNA breaking-rejoining enzymes"/>
    <property type="match status" value="1"/>
</dbReference>
<dbReference type="EMBL" id="SPMY01000075">
    <property type="protein sequence ID" value="NMQ29872.1"/>
    <property type="molecule type" value="Genomic_DNA"/>
</dbReference>
<feature type="domain" description="Tyr recombinase" evidence="2">
    <location>
        <begin position="1"/>
        <end position="31"/>
    </location>
</feature>
<protein>
    <recommendedName>
        <fullName evidence="2">Tyr recombinase domain-containing protein</fullName>
    </recommendedName>
</protein>
<keyword evidence="4" id="KW-1185">Reference proteome</keyword>
<dbReference type="InterPro" id="IPR002104">
    <property type="entry name" value="Integrase_catalytic"/>
</dbReference>
<proteinExistence type="predicted"/>
<gene>
    <name evidence="3" type="ORF">E4Q23_20180</name>
</gene>
<evidence type="ECO:0000259" key="2">
    <source>
        <dbReference type="Pfam" id="PF00589"/>
    </source>
</evidence>
<organism evidence="3 4">
    <name type="scientific">Candidatus Accumulibacter phosphatis</name>
    <dbReference type="NCBI Taxonomy" id="327160"/>
    <lineage>
        <taxon>Bacteria</taxon>
        <taxon>Pseudomonadati</taxon>
        <taxon>Pseudomonadota</taxon>
        <taxon>Betaproteobacteria</taxon>
        <taxon>Candidatus Accumulibacter</taxon>
    </lineage>
</organism>
<dbReference type="Pfam" id="PF00589">
    <property type="entry name" value="Phage_integrase"/>
    <property type="match status" value="1"/>
</dbReference>
<dbReference type="InterPro" id="IPR011010">
    <property type="entry name" value="DNA_brk_join_enz"/>
</dbReference>
<dbReference type="Gene3D" id="1.10.443.10">
    <property type="entry name" value="Intergrase catalytic core"/>
    <property type="match status" value="1"/>
</dbReference>
<comment type="caution">
    <text evidence="3">The sequence shown here is derived from an EMBL/GenBank/DDBJ whole genome shotgun (WGS) entry which is preliminary data.</text>
</comment>
<evidence type="ECO:0000313" key="4">
    <source>
        <dbReference type="Proteomes" id="UP000749010"/>
    </source>
</evidence>
<dbReference type="RefSeq" id="WP_169068334.1">
    <property type="nucleotide sequence ID" value="NZ_SPMY01000075.1"/>
</dbReference>
<dbReference type="InterPro" id="IPR013762">
    <property type="entry name" value="Integrase-like_cat_sf"/>
</dbReference>
<dbReference type="Proteomes" id="UP000749010">
    <property type="component" value="Unassembled WGS sequence"/>
</dbReference>
<evidence type="ECO:0000256" key="1">
    <source>
        <dbReference type="ARBA" id="ARBA00023172"/>
    </source>
</evidence>